<feature type="domain" description="Homing endonuclease LAGLIDADG" evidence="1">
    <location>
        <begin position="13"/>
        <end position="97"/>
    </location>
</feature>
<name>A0A140IMW6_9PEZI</name>
<dbReference type="InterPro" id="IPR027434">
    <property type="entry name" value="Homing_endonucl"/>
</dbReference>
<accession>A0A140IMW6</accession>
<dbReference type="SUPFAM" id="SSF55608">
    <property type="entry name" value="Homing endonucleases"/>
    <property type="match status" value="1"/>
</dbReference>
<dbReference type="EMBL" id="KU707476">
    <property type="protein sequence ID" value="AMO66524.1"/>
    <property type="molecule type" value="Genomic_DNA"/>
</dbReference>
<evidence type="ECO:0000313" key="2">
    <source>
        <dbReference type="EMBL" id="AMO66524.1"/>
    </source>
</evidence>
<dbReference type="InterPro" id="IPR051289">
    <property type="entry name" value="LAGLIDADG_Endonuclease"/>
</dbReference>
<dbReference type="PANTHER" id="PTHR36181:SF3">
    <property type="entry name" value="INTRON-ENCODED DNA ENDONUCLEASE AI5 BETA"/>
    <property type="match status" value="1"/>
</dbReference>
<evidence type="ECO:0000259" key="1">
    <source>
        <dbReference type="Pfam" id="PF00961"/>
    </source>
</evidence>
<geneLocation type="mitochondrion" evidence="2"/>
<reference evidence="2" key="1">
    <citation type="journal article" date="2016" name="Genome Announc.">
        <title>Complete Mitochondrial Genome Sequence of the Pezizomycete Pyronema confluens.</title>
        <authorList>
            <person name="Nowrousian M."/>
        </authorList>
    </citation>
    <scope>NUCLEOTIDE SEQUENCE</scope>
    <source>
        <strain evidence="2">CBS 100304</strain>
    </source>
</reference>
<dbReference type="GO" id="GO:0004519">
    <property type="term" value="F:endonuclease activity"/>
    <property type="evidence" value="ECO:0007669"/>
    <property type="project" value="UniProtKB-KW"/>
</dbReference>
<dbReference type="GO" id="GO:0005739">
    <property type="term" value="C:mitochondrion"/>
    <property type="evidence" value="ECO:0007669"/>
    <property type="project" value="UniProtKB-ARBA"/>
</dbReference>
<dbReference type="InterPro" id="IPR004860">
    <property type="entry name" value="LAGLIDADG_dom"/>
</dbReference>
<dbReference type="RefSeq" id="YP_009240552.1">
    <property type="nucleotide sequence ID" value="NC_029745.1"/>
</dbReference>
<keyword evidence="2" id="KW-0496">Mitochondrion</keyword>
<gene>
    <name evidence="2" type="ORF">AWR43_031</name>
</gene>
<keyword evidence="2" id="KW-0378">Hydrolase</keyword>
<dbReference type="Pfam" id="PF00961">
    <property type="entry name" value="LAGLIDADG_1"/>
    <property type="match status" value="1"/>
</dbReference>
<sequence>MTRRDALRFAPVRKKSDYKVGWVVEPSFSIHLHGRDTALLYRIKSSLGVGTVRTNKRTGSCLYSVNSKEDLINVIIPHFSNYPLLTQKRADFELLKLVLELMNKKEAPPASKNGRFPSGGKLWVLKHPWITV</sequence>
<proteinExistence type="predicted"/>
<protein>
    <submittedName>
        <fullName evidence="2">LAGLIDADG endonuclease</fullName>
    </submittedName>
</protein>
<keyword evidence="2" id="KW-0255">Endonuclease</keyword>
<organism evidence="2">
    <name type="scientific">Pyronema omphalodes</name>
    <dbReference type="NCBI Taxonomy" id="337075"/>
    <lineage>
        <taxon>Eukaryota</taxon>
        <taxon>Fungi</taxon>
        <taxon>Dikarya</taxon>
        <taxon>Ascomycota</taxon>
        <taxon>Pezizomycotina</taxon>
        <taxon>Pezizomycetes</taxon>
        <taxon>Pezizales</taxon>
        <taxon>Pyronemataceae</taxon>
        <taxon>Pyronema</taxon>
    </lineage>
</organism>
<dbReference type="AlphaFoldDB" id="A0A140IMW6"/>
<dbReference type="PANTHER" id="PTHR36181">
    <property type="entry name" value="INTRON-ENCODED ENDONUCLEASE AI3-RELATED"/>
    <property type="match status" value="1"/>
</dbReference>
<keyword evidence="2" id="KW-0540">Nuclease</keyword>
<dbReference type="GeneID" id="27074552"/>
<dbReference type="Gene3D" id="3.10.28.10">
    <property type="entry name" value="Homing endonucleases"/>
    <property type="match status" value="1"/>
</dbReference>